<protein>
    <submittedName>
        <fullName evidence="1">DUF1758 domain-containing protein</fullName>
    </submittedName>
</protein>
<proteinExistence type="predicted"/>
<dbReference type="Proteomes" id="UP000886998">
    <property type="component" value="Unassembled WGS sequence"/>
</dbReference>
<name>A0A8X6YAR1_9ARAC</name>
<dbReference type="Gene3D" id="2.40.70.10">
    <property type="entry name" value="Acid Proteases"/>
    <property type="match status" value="1"/>
</dbReference>
<organism evidence="1 2">
    <name type="scientific">Trichonephila inaurata madagascariensis</name>
    <dbReference type="NCBI Taxonomy" id="2747483"/>
    <lineage>
        <taxon>Eukaryota</taxon>
        <taxon>Metazoa</taxon>
        <taxon>Ecdysozoa</taxon>
        <taxon>Arthropoda</taxon>
        <taxon>Chelicerata</taxon>
        <taxon>Arachnida</taxon>
        <taxon>Araneae</taxon>
        <taxon>Araneomorphae</taxon>
        <taxon>Entelegynae</taxon>
        <taxon>Araneoidea</taxon>
        <taxon>Nephilidae</taxon>
        <taxon>Trichonephila</taxon>
        <taxon>Trichonephila inaurata</taxon>
    </lineage>
</organism>
<accession>A0A8X6YAR1</accession>
<gene>
    <name evidence="1" type="primary">AVEN_15311_1</name>
    <name evidence="1" type="ORF">TNIN_113671</name>
</gene>
<dbReference type="InterPro" id="IPR021109">
    <property type="entry name" value="Peptidase_aspartic_dom_sf"/>
</dbReference>
<sequence length="133" mass="14881">MRAMYDSGSQKSYIRKEMASALGLAPLFKQHLSHALFGGERIKEKVHNVHKIELGSLDGSLVVVNIILKYSLDFVMPANFYAAAHFVHVKYSEVLLICKSFGCQNRKVLQLKSLFPRLELLAAAGQVNYADLL</sequence>
<dbReference type="EMBL" id="BMAV01016440">
    <property type="protein sequence ID" value="GFY67168.1"/>
    <property type="molecule type" value="Genomic_DNA"/>
</dbReference>
<comment type="caution">
    <text evidence="1">The sequence shown here is derived from an EMBL/GenBank/DDBJ whole genome shotgun (WGS) entry which is preliminary data.</text>
</comment>
<dbReference type="AlphaFoldDB" id="A0A8X6YAR1"/>
<evidence type="ECO:0000313" key="2">
    <source>
        <dbReference type="Proteomes" id="UP000886998"/>
    </source>
</evidence>
<keyword evidence="2" id="KW-1185">Reference proteome</keyword>
<evidence type="ECO:0000313" key="1">
    <source>
        <dbReference type="EMBL" id="GFY67168.1"/>
    </source>
</evidence>
<reference evidence="1" key="1">
    <citation type="submission" date="2020-08" db="EMBL/GenBank/DDBJ databases">
        <title>Multicomponent nature underlies the extraordinary mechanical properties of spider dragline silk.</title>
        <authorList>
            <person name="Kono N."/>
            <person name="Nakamura H."/>
            <person name="Mori M."/>
            <person name="Yoshida Y."/>
            <person name="Ohtoshi R."/>
            <person name="Malay A.D."/>
            <person name="Moran D.A.P."/>
            <person name="Tomita M."/>
            <person name="Numata K."/>
            <person name="Arakawa K."/>
        </authorList>
    </citation>
    <scope>NUCLEOTIDE SEQUENCE</scope>
</reference>
<dbReference type="OrthoDB" id="6426306at2759"/>